<keyword evidence="1" id="KW-0808">Transferase</keyword>
<gene>
    <name evidence="3" type="ORF">RGQ29_032725</name>
</gene>
<reference evidence="3 4" key="1">
    <citation type="journal article" date="2023" name="G3 (Bethesda)">
        <title>A haplotype-resolved chromosome-scale genome for Quercus rubra L. provides insights into the genetics of adaptive traits for red oak species.</title>
        <authorList>
            <person name="Kapoor B."/>
            <person name="Jenkins J."/>
            <person name="Schmutz J."/>
            <person name="Zhebentyayeva T."/>
            <person name="Kuelheim C."/>
            <person name="Coggeshall M."/>
            <person name="Heim C."/>
            <person name="Lasky J.R."/>
            <person name="Leites L."/>
            <person name="Islam-Faridi N."/>
            <person name="Romero-Severson J."/>
            <person name="DeLeo V.L."/>
            <person name="Lucas S.M."/>
            <person name="Lazic D."/>
            <person name="Gailing O."/>
            <person name="Carlson J."/>
            <person name="Staton M."/>
        </authorList>
    </citation>
    <scope>NUCLEOTIDE SEQUENCE [LARGE SCALE GENOMIC DNA]</scope>
    <source>
        <strain evidence="3">Pseudo-F2</strain>
    </source>
</reference>
<protein>
    <recommendedName>
        <fullName evidence="5">Carbohydrate kinase PfkB domain-containing protein</fullName>
    </recommendedName>
</protein>
<dbReference type="GO" id="GO:0010264">
    <property type="term" value="P:myo-inositol hexakisphosphate biosynthetic process"/>
    <property type="evidence" value="ECO:0007669"/>
    <property type="project" value="TreeGrafter"/>
</dbReference>
<dbReference type="AlphaFoldDB" id="A0AAN7DUW3"/>
<proteinExistence type="predicted"/>
<comment type="caution">
    <text evidence="3">The sequence shown here is derived from an EMBL/GenBank/DDBJ whole genome shotgun (WGS) entry which is preliminary data.</text>
</comment>
<dbReference type="Proteomes" id="UP001324115">
    <property type="component" value="Unassembled WGS sequence"/>
</dbReference>
<evidence type="ECO:0000313" key="3">
    <source>
        <dbReference type="EMBL" id="KAK4549976.1"/>
    </source>
</evidence>
<dbReference type="InterPro" id="IPR050306">
    <property type="entry name" value="PfkB_Carbo_kinase"/>
</dbReference>
<dbReference type="GO" id="GO:0016301">
    <property type="term" value="F:kinase activity"/>
    <property type="evidence" value="ECO:0007669"/>
    <property type="project" value="UniProtKB-KW"/>
</dbReference>
<dbReference type="PANTHER" id="PTHR43085:SF13">
    <property type="entry name" value="INOSITOL 3-KINASE"/>
    <property type="match status" value="1"/>
</dbReference>
<evidence type="ECO:0000256" key="2">
    <source>
        <dbReference type="ARBA" id="ARBA00022777"/>
    </source>
</evidence>
<dbReference type="EMBL" id="JAXUIC010000178">
    <property type="protein sequence ID" value="KAK4549976.1"/>
    <property type="molecule type" value="Genomic_DNA"/>
</dbReference>
<evidence type="ECO:0008006" key="5">
    <source>
        <dbReference type="Google" id="ProtNLM"/>
    </source>
</evidence>
<dbReference type="Gene3D" id="3.40.1190.20">
    <property type="match status" value="2"/>
</dbReference>
<sequence length="361" mass="39562">MVRDQKTSPQRLGVLVVGNYCHDVLIRDGVVVGETLGSAAAFISAVLDGISIPYNLVSKVGPDFAYTTCRIPIVIPTSRTTLFHAHFDSDIDGNGNGDRVLKRVAVCDPIHASDLDTESKFGFGMAVGVGGEIKPETLERMVDICDLVLVDIQALIREFDEDGTVKLVGLEESGFFHLLPRLGFLKASEEEAVYMDVEEVRKMCCVVVTHGKDGCNVCWDSFLGGFVAGLVHGLPVPDAALVGNLFGSLTVSQIGLPKFDSRLLQRVKDEVQRRKMQFTSSLERQDDELRFVKPAGHEQFHASLDAAKLIPTCISQESQWDLPSSPPRAVEKAILPQYAGQPKLVLNSIYEEKLHTVEDKP</sequence>
<dbReference type="SUPFAM" id="SSF53613">
    <property type="entry name" value="Ribokinase-like"/>
    <property type="match status" value="1"/>
</dbReference>
<accession>A0AAN7DUW3</accession>
<dbReference type="InterPro" id="IPR029056">
    <property type="entry name" value="Ribokinase-like"/>
</dbReference>
<evidence type="ECO:0000313" key="4">
    <source>
        <dbReference type="Proteomes" id="UP001324115"/>
    </source>
</evidence>
<keyword evidence="2" id="KW-0418">Kinase</keyword>
<keyword evidence="4" id="KW-1185">Reference proteome</keyword>
<name>A0AAN7DUW3_QUERU</name>
<dbReference type="PANTHER" id="PTHR43085">
    <property type="entry name" value="HEXOKINASE FAMILY MEMBER"/>
    <property type="match status" value="1"/>
</dbReference>
<organism evidence="3 4">
    <name type="scientific">Quercus rubra</name>
    <name type="common">Northern red oak</name>
    <name type="synonym">Quercus borealis</name>
    <dbReference type="NCBI Taxonomy" id="3512"/>
    <lineage>
        <taxon>Eukaryota</taxon>
        <taxon>Viridiplantae</taxon>
        <taxon>Streptophyta</taxon>
        <taxon>Embryophyta</taxon>
        <taxon>Tracheophyta</taxon>
        <taxon>Spermatophyta</taxon>
        <taxon>Magnoliopsida</taxon>
        <taxon>eudicotyledons</taxon>
        <taxon>Gunneridae</taxon>
        <taxon>Pentapetalae</taxon>
        <taxon>rosids</taxon>
        <taxon>fabids</taxon>
        <taxon>Fagales</taxon>
        <taxon>Fagaceae</taxon>
        <taxon>Quercus</taxon>
    </lineage>
</organism>
<evidence type="ECO:0000256" key="1">
    <source>
        <dbReference type="ARBA" id="ARBA00022679"/>
    </source>
</evidence>